<dbReference type="STRING" id="1764295.A0A5B8MNK0"/>
<reference evidence="3 4" key="1">
    <citation type="submission" date="2018-07" db="EMBL/GenBank/DDBJ databases">
        <title>The complete nuclear genome of the prasinophyte Chloropicon primus (CCMP1205).</title>
        <authorList>
            <person name="Pombert J.-F."/>
            <person name="Otis C."/>
            <person name="Turmel M."/>
            <person name="Lemieux C."/>
        </authorList>
    </citation>
    <scope>NUCLEOTIDE SEQUENCE [LARGE SCALE GENOMIC DNA]</scope>
    <source>
        <strain evidence="3 4">CCMP1205</strain>
    </source>
</reference>
<feature type="region of interest" description="Disordered" evidence="2">
    <location>
        <begin position="330"/>
        <end position="434"/>
    </location>
</feature>
<sequence length="1170" mass="133620">MQGYRRPSSTPLSTRRANNSNMMFGDEAPETKASPQRGKSGLSEMDKSFGPLIIKSFTPPVSTSPRSYGRRKQASSSLGMGPDFGMSRSPPNAQQLQRPSTTGSYTTTSSRLRQKNAMLAYQQQVGTLPRETGEYGTLSEERSIDMLPSEESLLERGEDVTFIDNADVRQVEHMVDAWLEQFIEDIGPQFPGVARKREFGMRLLNVFLERNLVKEASNQPNRLVTMQDKCTGTEGLEAAAERPKEAIAAFGEDPGTSDFGTQTIVHRNLSEAKILEQGDEIKELKSRLQKASEAVKKQTGHITLKELEKVKLEKEVKDLKERIDGCWCCSNPALQTPQNRKNPPANGPATNQRPNTSMGFIRTMTPAPSGGVALQQQSQPAKKSVPVKRLESRFEQSGDLKGTPRETPRKDGAGDDAGRQTQIERTRREIKDRQFQGAGSPIFDIQLRAGQSLNKKLRTELVTLRAKVQEMAVHVEDENSKSVASLSETKEKLQCRLEKLEVGLDNKHEINDRVAKEVQKRLAAIEEAATVLMKHQEEELIRLKNRAHSETREKRKQLTSARKECEKKEEMIIQSQDDRIKKLRYQIQSKEHNMMQKQVMMEQENRAVLQELDEKCSQTEKLNKENHQLKQSITKLEERVKQEQHKHNIQQIELDDVKAKAKKETSTSHGLKDQYESLKADLKEARLTAEDYINKFNLATYQIEQLEKSKWFMDKHMKRLKRDIDELEEQHKSTTDELIQTRSQCSYLLRDNSHMKVAVNEATKSITACTQAFALMNQKVAVCETSVDDSSATLGDLGSVLDKDQIRLGKEYKALCESLGKELRETKKELLGTQSSKRKTNEAIKEVSLSHAKSQWQEDHMNYEDFGEEFKQERAQQLVARADEMKTKTLVEASNMDADANLAEILDVVRDSNDLRLNLGEECMKVSTTNHVGTAVLDTLGDFYGKLFKGVDNLLFRTEKKLKSFERKEVNLRKRVVNYAEKMKSLRVRHNQELHERNKKIKDIDKSLTHEKMKVQDQDHTICDLKEDVKAKGKQVDSLKISYDAAKHSKESLLKELTLSKIKVKRLESQIEEKNTLVHEVQMTSAEYQVQVNVNNKKFDQRLEHFKGWLGLASEKLSQSMVSIKEDFNCLQDDVLHDLMKTKAYIDYELTNDNSFLAKMKLKDWERGKK</sequence>
<proteinExistence type="predicted"/>
<name>A0A5B8MNK0_9CHLO</name>
<dbReference type="AlphaFoldDB" id="A0A5B8MNK0"/>
<dbReference type="EMBL" id="CP031039">
    <property type="protein sequence ID" value="QDZ21977.1"/>
    <property type="molecule type" value="Genomic_DNA"/>
</dbReference>
<protein>
    <submittedName>
        <fullName evidence="3">Uncharacterized protein</fullName>
    </submittedName>
</protein>
<dbReference type="SUPFAM" id="SSF57997">
    <property type="entry name" value="Tropomyosin"/>
    <property type="match status" value="1"/>
</dbReference>
<feature type="region of interest" description="Disordered" evidence="2">
    <location>
        <begin position="1"/>
        <end position="111"/>
    </location>
</feature>
<feature type="compositionally biased region" description="Polar residues" evidence="2">
    <location>
        <begin position="348"/>
        <end position="358"/>
    </location>
</feature>
<evidence type="ECO:0000313" key="3">
    <source>
        <dbReference type="EMBL" id="QDZ21977.1"/>
    </source>
</evidence>
<feature type="coiled-coil region" evidence="1">
    <location>
        <begin position="619"/>
        <end position="744"/>
    </location>
</feature>
<evidence type="ECO:0000313" key="4">
    <source>
        <dbReference type="Proteomes" id="UP000316726"/>
    </source>
</evidence>
<organism evidence="3 4">
    <name type="scientific">Chloropicon primus</name>
    <dbReference type="NCBI Taxonomy" id="1764295"/>
    <lineage>
        <taxon>Eukaryota</taxon>
        <taxon>Viridiplantae</taxon>
        <taxon>Chlorophyta</taxon>
        <taxon>Chloropicophyceae</taxon>
        <taxon>Chloropicales</taxon>
        <taxon>Chloropicaceae</taxon>
        <taxon>Chloropicon</taxon>
    </lineage>
</organism>
<feature type="compositionally biased region" description="Basic and acidic residues" evidence="2">
    <location>
        <begin position="388"/>
        <end position="434"/>
    </location>
</feature>
<evidence type="ECO:0000256" key="1">
    <source>
        <dbReference type="SAM" id="Coils"/>
    </source>
</evidence>
<feature type="coiled-coil region" evidence="1">
    <location>
        <begin position="1050"/>
        <end position="1084"/>
    </location>
</feature>
<feature type="compositionally biased region" description="Polar residues" evidence="2">
    <location>
        <begin position="332"/>
        <end position="341"/>
    </location>
</feature>
<keyword evidence="1" id="KW-0175">Coiled coil</keyword>
<gene>
    <name evidence="3" type="ORF">A3770_06p44950</name>
</gene>
<feature type="compositionally biased region" description="Low complexity" evidence="2">
    <location>
        <begin position="1"/>
        <end position="16"/>
    </location>
</feature>
<accession>A0A5B8MNK0</accession>
<feature type="compositionally biased region" description="Polar residues" evidence="2">
    <location>
        <begin position="89"/>
        <end position="99"/>
    </location>
</feature>
<feature type="coiled-coil region" evidence="1">
    <location>
        <begin position="274"/>
        <end position="322"/>
    </location>
</feature>
<dbReference type="Proteomes" id="UP000316726">
    <property type="component" value="Chromosome 6"/>
</dbReference>
<evidence type="ECO:0000256" key="2">
    <source>
        <dbReference type="SAM" id="MobiDB-lite"/>
    </source>
</evidence>
<keyword evidence="4" id="KW-1185">Reference proteome</keyword>
<feature type="coiled-coil region" evidence="1">
    <location>
        <begin position="533"/>
        <end position="593"/>
    </location>
</feature>
<feature type="compositionally biased region" description="Low complexity" evidence="2">
    <location>
        <begin position="100"/>
        <end position="110"/>
    </location>
</feature>